<dbReference type="InterPro" id="IPR037899">
    <property type="entry name" value="SNX25_PX"/>
</dbReference>
<dbReference type="GO" id="GO:0005768">
    <property type="term" value="C:endosome"/>
    <property type="evidence" value="ECO:0007669"/>
    <property type="project" value="TreeGrafter"/>
</dbReference>
<evidence type="ECO:0000256" key="3">
    <source>
        <dbReference type="SAM" id="Phobius"/>
    </source>
</evidence>
<proteinExistence type="inferred from homology"/>
<dbReference type="SUPFAM" id="SSF48097">
    <property type="entry name" value="Regulator of G-protein signaling, RGS"/>
    <property type="match status" value="1"/>
</dbReference>
<keyword evidence="3" id="KW-0472">Membrane</keyword>
<evidence type="ECO:0000313" key="8">
    <source>
        <dbReference type="Proteomes" id="UP001474421"/>
    </source>
</evidence>
<feature type="transmembrane region" description="Helical" evidence="3">
    <location>
        <begin position="150"/>
        <end position="168"/>
    </location>
</feature>
<feature type="domain" description="PXA" evidence="6">
    <location>
        <begin position="267"/>
        <end position="433"/>
    </location>
</feature>
<dbReference type="PANTHER" id="PTHR22775">
    <property type="entry name" value="SORTING NEXIN"/>
    <property type="match status" value="1"/>
</dbReference>
<dbReference type="PANTHER" id="PTHR22775:SF48">
    <property type="entry name" value="SORTING NEXIN-25"/>
    <property type="match status" value="1"/>
</dbReference>
<dbReference type="SMART" id="SM00315">
    <property type="entry name" value="RGS"/>
    <property type="match status" value="1"/>
</dbReference>
<dbReference type="EMBL" id="JAOTOJ010000007">
    <property type="protein sequence ID" value="KAK9398950.1"/>
    <property type="molecule type" value="Genomic_DNA"/>
</dbReference>
<evidence type="ECO:0000313" key="7">
    <source>
        <dbReference type="EMBL" id="KAK9398950.1"/>
    </source>
</evidence>
<evidence type="ECO:0000259" key="5">
    <source>
        <dbReference type="PROSITE" id="PS50195"/>
    </source>
</evidence>
<gene>
    <name evidence="7" type="ORF">NXF25_013919</name>
</gene>
<dbReference type="InterPro" id="IPR013937">
    <property type="entry name" value="Sorting_nexin_C"/>
</dbReference>
<dbReference type="PROSITE" id="PS50195">
    <property type="entry name" value="PX"/>
    <property type="match status" value="1"/>
</dbReference>
<name>A0AAW1BA73_CROAD</name>
<organism evidence="7 8">
    <name type="scientific">Crotalus adamanteus</name>
    <name type="common">Eastern diamondback rattlesnake</name>
    <dbReference type="NCBI Taxonomy" id="8729"/>
    <lineage>
        <taxon>Eukaryota</taxon>
        <taxon>Metazoa</taxon>
        <taxon>Chordata</taxon>
        <taxon>Craniata</taxon>
        <taxon>Vertebrata</taxon>
        <taxon>Euteleostomi</taxon>
        <taxon>Lepidosauria</taxon>
        <taxon>Squamata</taxon>
        <taxon>Bifurcata</taxon>
        <taxon>Unidentata</taxon>
        <taxon>Episquamata</taxon>
        <taxon>Toxicofera</taxon>
        <taxon>Serpentes</taxon>
        <taxon>Colubroidea</taxon>
        <taxon>Viperidae</taxon>
        <taxon>Crotalinae</taxon>
        <taxon>Crotalus</taxon>
    </lineage>
</organism>
<dbReference type="Pfam" id="PF00615">
    <property type="entry name" value="RGS"/>
    <property type="match status" value="1"/>
</dbReference>
<dbReference type="AlphaFoldDB" id="A0AAW1BA73"/>
<feature type="domain" description="RGS" evidence="4">
    <location>
        <begin position="559"/>
        <end position="673"/>
    </location>
</feature>
<dbReference type="Pfam" id="PF08628">
    <property type="entry name" value="Nexin_C"/>
    <property type="match status" value="1"/>
</dbReference>
<accession>A0AAW1BA73</accession>
<dbReference type="InterPro" id="IPR036871">
    <property type="entry name" value="PX_dom_sf"/>
</dbReference>
<dbReference type="InterPro" id="IPR016137">
    <property type="entry name" value="RGS"/>
</dbReference>
<dbReference type="Pfam" id="PF02194">
    <property type="entry name" value="PXA"/>
    <property type="match status" value="1"/>
</dbReference>
<comment type="similarity">
    <text evidence="1">Belongs to the sorting nexin family.</text>
</comment>
<dbReference type="Gene3D" id="1.10.167.10">
    <property type="entry name" value="Regulator of G-protein Signalling 4, domain 2"/>
    <property type="match status" value="1"/>
</dbReference>
<reference evidence="7 8" key="1">
    <citation type="journal article" date="2024" name="Proc. Natl. Acad. Sci. U.S.A.">
        <title>The genetic regulatory architecture and epigenomic basis for age-related changes in rattlesnake venom.</title>
        <authorList>
            <person name="Hogan M.P."/>
            <person name="Holding M.L."/>
            <person name="Nystrom G.S."/>
            <person name="Colston T.J."/>
            <person name="Bartlett D.A."/>
            <person name="Mason A.J."/>
            <person name="Ellsworth S.A."/>
            <person name="Rautsaw R.M."/>
            <person name="Lawrence K.C."/>
            <person name="Strickland J.L."/>
            <person name="He B."/>
            <person name="Fraser P."/>
            <person name="Margres M.J."/>
            <person name="Gilbert D.M."/>
            <person name="Gibbs H.L."/>
            <person name="Parkinson C.L."/>
            <person name="Rokyta D.R."/>
        </authorList>
    </citation>
    <scope>NUCLEOTIDE SEQUENCE [LARGE SCALE GENOMIC DNA]</scope>
    <source>
        <strain evidence="7">DRR0105</strain>
    </source>
</reference>
<sequence>MRLVPPCLAGARGWVSGRAAIQALPPPYCSSPSANLASGASAASEVNLAELDSLVGVRNGGKEAGTLPSLLSGMSSAGFCAPRDFSRRGGGQVESAGTAVGSGASGAPSPGRGESCKKTSSVPAAAEGDGEEDEEEAAAAKAPILWTRSMLATGLGMVGLAVFLFHLGQQKPPPEKEGEVGGQLYVAWLLLRLVLYLVCAAGAFLLGLLLALGSQSRGRLRPPPGFLAAWKRRYLGRASAASFWRAAGNLISGNVQEPVQSRRVVISHNMDKALKEVFDYIYRDYILSWYGNLSRDEGQLYHLLSEDFWEAAKQLRHRLSHIDVVRIICNDVVKAVLNHFCDLKAANVRLEEQPRPFLLHPCLRNSEEEARFLQACSQTLVYCLLPSKDAQSLSLRIVLAEILAAKVLKPIVELLSDPNYINHMLLVQMEYREQLIERHKRAYTYAPSYEEFIKLINCNSDIEFLKRLRYQIMVEIVQATTISNIPQMKRQKENKVKETAAMKADHLRARNMKRYINQLTVAKKQCEKRIRLLGGPAYDQPEDGIFEDSEGPQSQKILQFEDILCNPSYREHFQIYMERMDKRVLISYWESVEYLKNANKAEIPQLVSQIYQDFFVESREIPVEKILYKEIQQSLVGNKGIEVFYKIQADVYETLKDRYYPSFIVSDLYERLIKKEERSPVQMASDDKDDRQVCEEVIDGESSEINEQASYAVNKLRLLNDKLEYKRQALNSLCSSPKPDKKIVSKLKDEISLMEREHSDLQLHIERTDYWCENLGMWKAFINTGEVIEENGEQVPYYSVVVILREIGRVEAKEWTVVRKLNEFQSLHRKLSECFPSLKKTQLPSLSKLPFKSVDQKFMEKSKNQLNNFLQKLLSDERLCQSEALYAFLSPSPEYLKIIDIQGKKSNFSLSSFLERLPGDFFSHQEEETEDDDLSDYGDDVDGKRDALAEPCFMLIGEIFELRGMFKWVRKTLIALVQITFGRTINKQIRDTVNWIFSEPMLVYYINIFRDAFWPNGKLASSPKPTNEQQSQETKQKAQQKLLENIPDTLQSLVGQQNARHGVIKVFNALQETKANKHLLYVLLEMLLLELCPELRIHLEKVKAAQV</sequence>
<dbReference type="SUPFAM" id="SSF64268">
    <property type="entry name" value="PX domain"/>
    <property type="match status" value="1"/>
</dbReference>
<feature type="domain" description="PX" evidence="5">
    <location>
        <begin position="776"/>
        <end position="896"/>
    </location>
</feature>
<evidence type="ECO:0000259" key="6">
    <source>
        <dbReference type="PROSITE" id="PS51207"/>
    </source>
</evidence>
<dbReference type="InterPro" id="IPR001683">
    <property type="entry name" value="PX_dom"/>
</dbReference>
<evidence type="ECO:0000256" key="2">
    <source>
        <dbReference type="SAM" id="MobiDB-lite"/>
    </source>
</evidence>
<dbReference type="InterPro" id="IPR036305">
    <property type="entry name" value="RGS_sf"/>
</dbReference>
<dbReference type="GO" id="GO:0035091">
    <property type="term" value="F:phosphatidylinositol binding"/>
    <property type="evidence" value="ECO:0007669"/>
    <property type="project" value="InterPro"/>
</dbReference>
<keyword evidence="8" id="KW-1185">Reference proteome</keyword>
<dbReference type="CDD" id="cd06878">
    <property type="entry name" value="PX_SNX25"/>
    <property type="match status" value="1"/>
</dbReference>
<dbReference type="SMART" id="SM00313">
    <property type="entry name" value="PXA"/>
    <property type="match status" value="1"/>
</dbReference>
<evidence type="ECO:0000256" key="1">
    <source>
        <dbReference type="ARBA" id="ARBA00010883"/>
    </source>
</evidence>
<dbReference type="Pfam" id="PF00787">
    <property type="entry name" value="PX"/>
    <property type="match status" value="1"/>
</dbReference>
<feature type="region of interest" description="Disordered" evidence="2">
    <location>
        <begin position="88"/>
        <end position="136"/>
    </location>
</feature>
<evidence type="ECO:0000259" key="4">
    <source>
        <dbReference type="PROSITE" id="PS50132"/>
    </source>
</evidence>
<keyword evidence="3" id="KW-1133">Transmembrane helix</keyword>
<dbReference type="Proteomes" id="UP001474421">
    <property type="component" value="Unassembled WGS sequence"/>
</dbReference>
<feature type="transmembrane region" description="Helical" evidence="3">
    <location>
        <begin position="188"/>
        <end position="212"/>
    </location>
</feature>
<protein>
    <submittedName>
        <fullName evidence="7">Sorting nexin-25</fullName>
    </submittedName>
</protein>
<dbReference type="SMART" id="SM00312">
    <property type="entry name" value="PX"/>
    <property type="match status" value="1"/>
</dbReference>
<dbReference type="PROSITE" id="PS51207">
    <property type="entry name" value="PXA"/>
    <property type="match status" value="1"/>
</dbReference>
<comment type="caution">
    <text evidence="7">The sequence shown here is derived from an EMBL/GenBank/DDBJ whole genome shotgun (WGS) entry which is preliminary data.</text>
</comment>
<dbReference type="InterPro" id="IPR044926">
    <property type="entry name" value="RGS_subdomain_2"/>
</dbReference>
<feature type="compositionally biased region" description="Low complexity" evidence="2">
    <location>
        <begin position="93"/>
        <end position="113"/>
    </location>
</feature>
<dbReference type="PROSITE" id="PS50132">
    <property type="entry name" value="RGS"/>
    <property type="match status" value="1"/>
</dbReference>
<dbReference type="Gene3D" id="3.30.1520.10">
    <property type="entry name" value="Phox-like domain"/>
    <property type="match status" value="1"/>
</dbReference>
<keyword evidence="3" id="KW-0812">Transmembrane</keyword>
<dbReference type="InterPro" id="IPR003114">
    <property type="entry name" value="Phox_assoc"/>
</dbReference>